<keyword evidence="9" id="KW-1185">Reference proteome</keyword>
<dbReference type="PANTHER" id="PTHR43694:SF1">
    <property type="entry name" value="RIBONUCLEASE J"/>
    <property type="match status" value="1"/>
</dbReference>
<dbReference type="Pfam" id="PF17770">
    <property type="entry name" value="RNase_J_C"/>
    <property type="match status" value="1"/>
</dbReference>
<dbReference type="Pfam" id="PF12706">
    <property type="entry name" value="Lactamase_B_2"/>
    <property type="match status" value="1"/>
</dbReference>
<dbReference type="PANTHER" id="PTHR43694">
    <property type="entry name" value="RIBONUCLEASE J"/>
    <property type="match status" value="1"/>
</dbReference>
<feature type="domain" description="Metallo-beta-lactamase" evidence="7">
    <location>
        <begin position="16"/>
        <end position="215"/>
    </location>
</feature>
<dbReference type="Gene3D" id="3.40.50.10710">
    <property type="entry name" value="Metallo-hydrolase/oxidoreductase"/>
    <property type="match status" value="1"/>
</dbReference>
<evidence type="ECO:0000256" key="6">
    <source>
        <dbReference type="ARBA" id="ARBA00022884"/>
    </source>
</evidence>
<dbReference type="Proteomes" id="UP000198793">
    <property type="component" value="Unassembled WGS sequence"/>
</dbReference>
<dbReference type="AlphaFoldDB" id="A0A1H0MB00"/>
<dbReference type="InterPro" id="IPR011108">
    <property type="entry name" value="RMMBL"/>
</dbReference>
<keyword evidence="2" id="KW-0479">Metal-binding</keyword>
<evidence type="ECO:0000256" key="3">
    <source>
        <dbReference type="ARBA" id="ARBA00022801"/>
    </source>
</evidence>
<keyword evidence="4" id="KW-0862">Zinc</keyword>
<proteinExistence type="predicted"/>
<dbReference type="GO" id="GO:0004527">
    <property type="term" value="F:exonuclease activity"/>
    <property type="evidence" value="ECO:0007669"/>
    <property type="project" value="UniProtKB-KW"/>
</dbReference>
<keyword evidence="3" id="KW-0378">Hydrolase</keyword>
<accession>A0A1H0MB00</accession>
<evidence type="ECO:0000256" key="2">
    <source>
        <dbReference type="ARBA" id="ARBA00022723"/>
    </source>
</evidence>
<dbReference type="InterPro" id="IPR001279">
    <property type="entry name" value="Metallo-B-lactamas"/>
</dbReference>
<name>A0A1H0MB00_9HYPH</name>
<dbReference type="SMART" id="SM00849">
    <property type="entry name" value="Lactamase_B"/>
    <property type="match status" value="1"/>
</dbReference>
<protein>
    <submittedName>
        <fullName evidence="8">Ribonuclease J</fullName>
    </submittedName>
</protein>
<dbReference type="GO" id="GO:0003723">
    <property type="term" value="F:RNA binding"/>
    <property type="evidence" value="ECO:0007669"/>
    <property type="project" value="UniProtKB-KW"/>
</dbReference>
<keyword evidence="5" id="KW-0269">Exonuclease</keyword>
<evidence type="ECO:0000256" key="4">
    <source>
        <dbReference type="ARBA" id="ARBA00022833"/>
    </source>
</evidence>
<dbReference type="Pfam" id="PF07521">
    <property type="entry name" value="RMMBL"/>
    <property type="match status" value="1"/>
</dbReference>
<dbReference type="InterPro" id="IPR036866">
    <property type="entry name" value="RibonucZ/Hydroxyglut_hydro"/>
</dbReference>
<keyword evidence="6" id="KW-0694">RNA-binding</keyword>
<dbReference type="SUPFAM" id="SSF56281">
    <property type="entry name" value="Metallo-hydrolase/oxidoreductase"/>
    <property type="match status" value="1"/>
</dbReference>
<dbReference type="InterPro" id="IPR041636">
    <property type="entry name" value="RNase_J_C"/>
</dbReference>
<sequence>MNELVFVPLGGIGEIGMNLALYGYGPADKREWIAVDCGVSFAGPEFPGVDLVLPDISFLEARKGQLKGLVITHAHEDHYGAVLDLWPRLKVPVYATAFTAALLAAKREGEPGAAKVPVTLFKAGDRFDLGPFSIEAVNVTHSIPEPVALAIRTPAGTVLHTGDWKIDPTPALGDPTDEARLRQIGDEGVLAIVCDSTNAMREGVSPSERDVNQSLTEIIREAEGRVAITTFSSNVGRIRSIAEAARDADRQVLLMGRSMKRVADVANELGYLDGIPPFLSEQDFGYIPREKAVIILTGSQGEPRAALARLSRDEHPSVALSRGDTVIFSSRSIPGNEKAILEIKNDLIERGIKVVEDHDRLVHVSGHPRRSELRQMYEWIRPKIAVPAHGEAQHLRAHAELARELGVGEIVSLRDGKMVRLAPGPAEIIDEVPFGRWYKDGYLIGTAEQMGIGERRRLALAGHVSVLVEVDQKLELVDDPQVVAMGLPEKDEEGESIVEALIDAAGGAVESIPRGRRKDLETVREAVRRAVRAEANDAWGKKPAVTVFVSRS</sequence>
<dbReference type="InterPro" id="IPR042173">
    <property type="entry name" value="RNase_J_2"/>
</dbReference>
<reference evidence="8 9" key="1">
    <citation type="submission" date="2016-10" db="EMBL/GenBank/DDBJ databases">
        <authorList>
            <person name="de Groot N.N."/>
        </authorList>
    </citation>
    <scope>NUCLEOTIDE SEQUENCE [LARGE SCALE GENOMIC DNA]</scope>
    <source>
        <strain evidence="9">L7-484,KACC 16230,DSM 25025</strain>
    </source>
</reference>
<dbReference type="STRING" id="1166073.SAMN05192530_11319"/>
<evidence type="ECO:0000256" key="5">
    <source>
        <dbReference type="ARBA" id="ARBA00022839"/>
    </source>
</evidence>
<evidence type="ECO:0000259" key="7">
    <source>
        <dbReference type="SMART" id="SM00849"/>
    </source>
</evidence>
<evidence type="ECO:0000313" key="8">
    <source>
        <dbReference type="EMBL" id="SDO77658.1"/>
    </source>
</evidence>
<gene>
    <name evidence="8" type="ORF">SAMN05192530_11319</name>
</gene>
<dbReference type="EMBL" id="FNIT01000013">
    <property type="protein sequence ID" value="SDO77658.1"/>
    <property type="molecule type" value="Genomic_DNA"/>
</dbReference>
<dbReference type="Pfam" id="PF22505">
    <property type="entry name" value="RNase_J_b_CASP"/>
    <property type="match status" value="1"/>
</dbReference>
<dbReference type="Gene3D" id="3.10.20.580">
    <property type="match status" value="1"/>
</dbReference>
<evidence type="ECO:0000256" key="1">
    <source>
        <dbReference type="ARBA" id="ARBA00022722"/>
    </source>
</evidence>
<dbReference type="Gene3D" id="3.60.15.10">
    <property type="entry name" value="Ribonuclease Z/Hydroxyacylglutathione hydrolase-like"/>
    <property type="match status" value="1"/>
</dbReference>
<evidence type="ECO:0000313" key="9">
    <source>
        <dbReference type="Proteomes" id="UP000198793"/>
    </source>
</evidence>
<dbReference type="GO" id="GO:0046872">
    <property type="term" value="F:metal ion binding"/>
    <property type="evidence" value="ECO:0007669"/>
    <property type="project" value="UniProtKB-KW"/>
</dbReference>
<dbReference type="InterPro" id="IPR055132">
    <property type="entry name" value="RNase_J_b_CASP"/>
</dbReference>
<dbReference type="CDD" id="cd07714">
    <property type="entry name" value="RNaseJ_MBL-fold"/>
    <property type="match status" value="1"/>
</dbReference>
<keyword evidence="1" id="KW-0540">Nuclease</keyword>
<organism evidence="8 9">
    <name type="scientific">Aureimonas jatrophae</name>
    <dbReference type="NCBI Taxonomy" id="1166073"/>
    <lineage>
        <taxon>Bacteria</taxon>
        <taxon>Pseudomonadati</taxon>
        <taxon>Pseudomonadota</taxon>
        <taxon>Alphaproteobacteria</taxon>
        <taxon>Hyphomicrobiales</taxon>
        <taxon>Aurantimonadaceae</taxon>
        <taxon>Aureimonas</taxon>
    </lineage>
</organism>